<dbReference type="Pfam" id="PF13968">
    <property type="entry name" value="DUF4220"/>
    <property type="match status" value="1"/>
</dbReference>
<dbReference type="PANTHER" id="PTHR31325">
    <property type="entry name" value="OS01G0798800 PROTEIN-RELATED"/>
    <property type="match status" value="1"/>
</dbReference>
<name>A0A5J9WPB6_9POAL</name>
<gene>
    <name evidence="4" type="ORF">EJB05_00396</name>
</gene>
<keyword evidence="5" id="KW-1185">Reference proteome</keyword>
<dbReference type="EMBL" id="RWGY01000002">
    <property type="protein sequence ID" value="TVU49104.1"/>
    <property type="molecule type" value="Genomic_DNA"/>
</dbReference>
<sequence>MRDHRLAPFWAPFLLLHLGGPDNITAYSLEDNKLWKRHLLTLVVQVLGAGYVLYMHVSRSSGAIFSLVAAFMTGVGVVKFWERTWALKRARFSSIRSSVKTEAPPKCDIHLLEEGDPAEFKGRVVVGDEEEFLMRRAHYLFHVCKSAMVDSSVDTDAADHHASIVMLKEFKHEEITRVWALMEMELSLVYDILYTKAAMVHTLAGYCVRVISPVAAAASLLIFYFVVGGDDSHRVDVAVTYVLLVGALLMETASLVTALLSTWTFAFLCYTRWSGLRHAALCSGRWERLRRVVVALRRLAYATGIGDYFRLSQSWSGTIGQYNMLDMCVRRWDADQLCDNLSWRSPPLLNRWARRMLLGSRTWTVDVPERVKENVVEYIKGIIRDGEINTLGVIRKHWCETVLERWRDRNETVSISHHHIGAELQEAIIMWHIGTDIFLAWRDQLRKTEVADVEAIKALSNYMMFLLVKLPGMLPGLAQNKLYERTETSLATEWSKAAESSQQARSSSRMNNSDSRLQQREKLANSLHDHTPPLDVDHPENSRLIYGIRLAKDLLKITPTDDALTLVFEVWTDILIYTANRCSREAHAKKLNSGGELTTIIWLLTEHLHQGHYYRARST</sequence>
<evidence type="ECO:0000256" key="1">
    <source>
        <dbReference type="SAM" id="MobiDB-lite"/>
    </source>
</evidence>
<evidence type="ECO:0000313" key="5">
    <source>
        <dbReference type="Proteomes" id="UP000324897"/>
    </source>
</evidence>
<accession>A0A5J9WPB6</accession>
<dbReference type="AlphaFoldDB" id="A0A5J9WPB6"/>
<keyword evidence="2" id="KW-0472">Membrane</keyword>
<dbReference type="OrthoDB" id="676705at2759"/>
<proteinExistence type="predicted"/>
<dbReference type="Pfam" id="PF04578">
    <property type="entry name" value="DUF594"/>
    <property type="match status" value="1"/>
</dbReference>
<feature type="transmembrane region" description="Helical" evidence="2">
    <location>
        <begin position="39"/>
        <end position="57"/>
    </location>
</feature>
<comment type="caution">
    <text evidence="4">The sequence shown here is derived from an EMBL/GenBank/DDBJ whole genome shotgun (WGS) entry which is preliminary data.</text>
</comment>
<evidence type="ECO:0000256" key="2">
    <source>
        <dbReference type="SAM" id="Phobius"/>
    </source>
</evidence>
<evidence type="ECO:0000259" key="3">
    <source>
        <dbReference type="Pfam" id="PF13968"/>
    </source>
</evidence>
<reference evidence="4 5" key="1">
    <citation type="journal article" date="2019" name="Sci. Rep.">
        <title>A high-quality genome of Eragrostis curvula grass provides insights into Poaceae evolution and supports new strategies to enhance forage quality.</title>
        <authorList>
            <person name="Carballo J."/>
            <person name="Santos B.A.C.M."/>
            <person name="Zappacosta D."/>
            <person name="Garbus I."/>
            <person name="Selva J.P."/>
            <person name="Gallo C.A."/>
            <person name="Diaz A."/>
            <person name="Albertini E."/>
            <person name="Caccamo M."/>
            <person name="Echenique V."/>
        </authorList>
    </citation>
    <scope>NUCLEOTIDE SEQUENCE [LARGE SCALE GENOMIC DNA]</scope>
    <source>
        <strain evidence="5">cv. Victoria</strain>
        <tissue evidence="4">Leaf</tissue>
    </source>
</reference>
<keyword evidence="2" id="KW-0812">Transmembrane</keyword>
<dbReference type="InterPro" id="IPR007658">
    <property type="entry name" value="DUF594"/>
</dbReference>
<feature type="transmembrane region" description="Helical" evidence="2">
    <location>
        <begin position="63"/>
        <end position="81"/>
    </location>
</feature>
<dbReference type="Proteomes" id="UP000324897">
    <property type="component" value="Chromosome 6"/>
</dbReference>
<feature type="transmembrane region" description="Helical" evidence="2">
    <location>
        <begin position="206"/>
        <end position="227"/>
    </location>
</feature>
<feature type="domain" description="DUF4220" evidence="3">
    <location>
        <begin position="4"/>
        <end position="326"/>
    </location>
</feature>
<keyword evidence="2" id="KW-1133">Transmembrane helix</keyword>
<feature type="region of interest" description="Disordered" evidence="1">
    <location>
        <begin position="494"/>
        <end position="519"/>
    </location>
</feature>
<dbReference type="InterPro" id="IPR025315">
    <property type="entry name" value="DUF4220"/>
</dbReference>
<protein>
    <recommendedName>
        <fullName evidence="3">DUF4220 domain-containing protein</fullName>
    </recommendedName>
</protein>
<dbReference type="Gramene" id="TVU49104">
    <property type="protein sequence ID" value="TVU49104"/>
    <property type="gene ID" value="EJB05_00396"/>
</dbReference>
<organism evidence="4 5">
    <name type="scientific">Eragrostis curvula</name>
    <name type="common">weeping love grass</name>
    <dbReference type="NCBI Taxonomy" id="38414"/>
    <lineage>
        <taxon>Eukaryota</taxon>
        <taxon>Viridiplantae</taxon>
        <taxon>Streptophyta</taxon>
        <taxon>Embryophyta</taxon>
        <taxon>Tracheophyta</taxon>
        <taxon>Spermatophyta</taxon>
        <taxon>Magnoliopsida</taxon>
        <taxon>Liliopsida</taxon>
        <taxon>Poales</taxon>
        <taxon>Poaceae</taxon>
        <taxon>PACMAD clade</taxon>
        <taxon>Chloridoideae</taxon>
        <taxon>Eragrostideae</taxon>
        <taxon>Eragrostidinae</taxon>
        <taxon>Eragrostis</taxon>
    </lineage>
</organism>
<evidence type="ECO:0000313" key="4">
    <source>
        <dbReference type="EMBL" id="TVU49104.1"/>
    </source>
</evidence>
<feature type="transmembrane region" description="Helical" evidence="2">
    <location>
        <begin position="239"/>
        <end position="268"/>
    </location>
</feature>
<feature type="non-terminal residue" evidence="4">
    <location>
        <position position="1"/>
    </location>
</feature>
<feature type="compositionally biased region" description="Low complexity" evidence="1">
    <location>
        <begin position="495"/>
        <end position="516"/>
    </location>
</feature>